<evidence type="ECO:0000313" key="1">
    <source>
        <dbReference type="EMBL" id="KAF9751284.1"/>
    </source>
</evidence>
<feature type="non-terminal residue" evidence="1">
    <location>
        <position position="178"/>
    </location>
</feature>
<reference evidence="1 2" key="1">
    <citation type="journal article" date="2020" name="Genome Biol. Evol.">
        <title>Comparative genomics of strictly vertically transmitted, feminizing microsporidia endosymbionts of amphipod crustaceans.</title>
        <authorList>
            <person name="Cormier A."/>
            <person name="Chebbi M.A."/>
            <person name="Giraud I."/>
            <person name="Wattier R."/>
            <person name="Teixeira M."/>
            <person name="Gilbert C."/>
            <person name="Rigaud T."/>
            <person name="Cordaux R."/>
        </authorList>
    </citation>
    <scope>NUCLEOTIDE SEQUENCE [LARGE SCALE GENOMIC DNA]</scope>
    <source>
        <strain evidence="1 2">Ou3-Ou53</strain>
    </source>
</reference>
<dbReference type="AlphaFoldDB" id="A0A9P6GXZ4"/>
<name>A0A9P6GXZ4_9MICR</name>
<comment type="caution">
    <text evidence="1">The sequence shown here is derived from an EMBL/GenBank/DDBJ whole genome shotgun (WGS) entry which is preliminary data.</text>
</comment>
<keyword evidence="2" id="KW-1185">Reference proteome</keyword>
<gene>
    <name evidence="1" type="ORF">NGRA_3436</name>
</gene>
<sequence length="178" mass="20734">MNLIPFIFYCKDILSSDIDNFYDEKWLEDLICDVFKSSTEDEEIEQYTKQQERDLKKRAKRHEFGFKSQEISNSKQGVDLNDVQHFEPTTSTMCWNNSMFEEVGLKSKDASTEQQLPVQTHNLNDCDTKQAACKKKAACKKRKKNGVLKGFIYIDSAEFSRKHETKSEQSTVGKFNFD</sequence>
<dbReference type="EMBL" id="SBJO01001111">
    <property type="protein sequence ID" value="KAF9751284.1"/>
    <property type="molecule type" value="Genomic_DNA"/>
</dbReference>
<accession>A0A9P6GXZ4</accession>
<evidence type="ECO:0000313" key="2">
    <source>
        <dbReference type="Proteomes" id="UP000740883"/>
    </source>
</evidence>
<dbReference type="Proteomes" id="UP000740883">
    <property type="component" value="Unassembled WGS sequence"/>
</dbReference>
<protein>
    <submittedName>
        <fullName evidence="1">Uncharacterized protein</fullName>
    </submittedName>
</protein>
<proteinExistence type="predicted"/>
<organism evidence="1 2">
    <name type="scientific">Nosema granulosis</name>
    <dbReference type="NCBI Taxonomy" id="83296"/>
    <lineage>
        <taxon>Eukaryota</taxon>
        <taxon>Fungi</taxon>
        <taxon>Fungi incertae sedis</taxon>
        <taxon>Microsporidia</taxon>
        <taxon>Nosematidae</taxon>
        <taxon>Nosema</taxon>
    </lineage>
</organism>